<keyword evidence="4" id="KW-0762">Sugar transport</keyword>
<dbReference type="AlphaFoldDB" id="A0A6J4MPZ3"/>
<organism evidence="10">
    <name type="scientific">uncultured Gemmatimonadota bacterium</name>
    <dbReference type="NCBI Taxonomy" id="203437"/>
    <lineage>
        <taxon>Bacteria</taxon>
        <taxon>Pseudomonadati</taxon>
        <taxon>Gemmatimonadota</taxon>
        <taxon>environmental samples</taxon>
    </lineage>
</organism>
<accession>A0A6J4MPZ3</accession>
<keyword evidence="8 9" id="KW-0472">Membrane</keyword>
<protein>
    <recommendedName>
        <fullName evidence="11">PTS system, mannose-specific IIC component</fullName>
    </recommendedName>
</protein>
<keyword evidence="7 9" id="KW-1133">Transmembrane helix</keyword>
<name>A0A6J4MPZ3_9BACT</name>
<evidence type="ECO:0000256" key="7">
    <source>
        <dbReference type="ARBA" id="ARBA00022989"/>
    </source>
</evidence>
<evidence type="ECO:0000256" key="5">
    <source>
        <dbReference type="ARBA" id="ARBA00022683"/>
    </source>
</evidence>
<keyword evidence="3" id="KW-1003">Cell membrane</keyword>
<evidence type="ECO:0000256" key="4">
    <source>
        <dbReference type="ARBA" id="ARBA00022597"/>
    </source>
</evidence>
<keyword evidence="6 9" id="KW-0812">Transmembrane</keyword>
<evidence type="ECO:0000256" key="2">
    <source>
        <dbReference type="ARBA" id="ARBA00022448"/>
    </source>
</evidence>
<evidence type="ECO:0000256" key="9">
    <source>
        <dbReference type="SAM" id="Phobius"/>
    </source>
</evidence>
<comment type="subcellular location">
    <subcellularLocation>
        <location evidence="1">Cell membrane</location>
        <topology evidence="1">Multi-pass membrane protein</topology>
    </subcellularLocation>
</comment>
<reference evidence="10" key="1">
    <citation type="submission" date="2020-02" db="EMBL/GenBank/DDBJ databases">
        <authorList>
            <person name="Meier V. D."/>
        </authorList>
    </citation>
    <scope>NUCLEOTIDE SEQUENCE</scope>
    <source>
        <strain evidence="10">AVDCRST_MAG89</strain>
    </source>
</reference>
<evidence type="ECO:0000256" key="8">
    <source>
        <dbReference type="ARBA" id="ARBA00023136"/>
    </source>
</evidence>
<feature type="transmembrane region" description="Helical" evidence="9">
    <location>
        <begin position="151"/>
        <end position="175"/>
    </location>
</feature>
<evidence type="ECO:0008006" key="11">
    <source>
        <dbReference type="Google" id="ProtNLM"/>
    </source>
</evidence>
<dbReference type="InterPro" id="IPR004700">
    <property type="entry name" value="PTS_IIC_man"/>
</dbReference>
<feature type="transmembrane region" description="Helical" evidence="9">
    <location>
        <begin position="206"/>
        <end position="222"/>
    </location>
</feature>
<dbReference type="GO" id="GO:0009401">
    <property type="term" value="P:phosphoenolpyruvate-dependent sugar phosphotransferase system"/>
    <property type="evidence" value="ECO:0007669"/>
    <property type="project" value="UniProtKB-KW"/>
</dbReference>
<evidence type="ECO:0000256" key="3">
    <source>
        <dbReference type="ARBA" id="ARBA00022475"/>
    </source>
</evidence>
<gene>
    <name evidence="10" type="ORF">AVDCRST_MAG89-4059</name>
</gene>
<evidence type="ECO:0000256" key="1">
    <source>
        <dbReference type="ARBA" id="ARBA00004651"/>
    </source>
</evidence>
<evidence type="ECO:0000256" key="6">
    <source>
        <dbReference type="ARBA" id="ARBA00022692"/>
    </source>
</evidence>
<keyword evidence="2" id="KW-0813">Transport</keyword>
<sequence>MVPDLPILLLLGLLGGVLALDGTSFGQFMLSRPLIAAGLAGMVTGSPHAGIVIGVLLEALQLAVLPVGAARYPEAAPAAVAAAGAYAGAAVDVPVALMAAVVFSMAWGRVGGTTVEWLRRTNVGIAVPGDGEAVSPGELERMHLKALGLDLVRGAVVTITGLLVLGTLLETLGWIPFQEHWTRPALALSAAGALASSLRLFGRRRLPLFLAGAAAGLAVLWLK</sequence>
<dbReference type="GO" id="GO:0005886">
    <property type="term" value="C:plasma membrane"/>
    <property type="evidence" value="ECO:0007669"/>
    <property type="project" value="UniProtKB-SubCell"/>
</dbReference>
<dbReference type="EMBL" id="CADCTV010000851">
    <property type="protein sequence ID" value="CAA9365513.1"/>
    <property type="molecule type" value="Genomic_DNA"/>
</dbReference>
<evidence type="ECO:0000313" key="10">
    <source>
        <dbReference type="EMBL" id="CAA9365513.1"/>
    </source>
</evidence>
<keyword evidence="5" id="KW-0598">Phosphotransferase system</keyword>
<dbReference type="Pfam" id="PF03609">
    <property type="entry name" value="EII-Sor"/>
    <property type="match status" value="1"/>
</dbReference>
<proteinExistence type="predicted"/>